<evidence type="ECO:0000313" key="2">
    <source>
        <dbReference type="EMBL" id="QRD84383.1"/>
    </source>
</evidence>
<proteinExistence type="predicted"/>
<name>A0A7U2MII8_ASPFN</name>
<dbReference type="Proteomes" id="UP000596276">
    <property type="component" value="Chromosome 5"/>
</dbReference>
<dbReference type="EMBL" id="CP044621">
    <property type="protein sequence ID" value="QRD84383.1"/>
    <property type="molecule type" value="Genomic_DNA"/>
</dbReference>
<dbReference type="AlphaFoldDB" id="A0A7U2MII8"/>
<evidence type="ECO:0000256" key="1">
    <source>
        <dbReference type="SAM" id="SignalP"/>
    </source>
</evidence>
<dbReference type="InterPro" id="IPR021514">
    <property type="entry name" value="DUF3176"/>
</dbReference>
<reference evidence="3" key="1">
    <citation type="journal article" date="2021" name="G3 (Bethesda)">
        <title>Chromosome assembled and annotated genome sequence of Aspergillus flavus NRRL 3357.</title>
        <authorList>
            <person name="Skerker J.M."/>
            <person name="Pianalto K.M."/>
            <person name="Mondo S.J."/>
            <person name="Yang K."/>
            <person name="Arkin A.P."/>
            <person name="Keller N.P."/>
            <person name="Grigoriev I.V."/>
            <person name="Louise Glass N.L."/>
        </authorList>
    </citation>
    <scope>NUCLEOTIDE SEQUENCE [LARGE SCALE GENOMIC DNA]</scope>
    <source>
        <strain evidence="3">ATCC 200026 / FGSC A1120 / IAM 13836 / NRRL 3357 / JCM 12722 / SRRC 167</strain>
    </source>
</reference>
<gene>
    <name evidence="2" type="ORF">F9C07_2285034</name>
</gene>
<keyword evidence="3" id="KW-1185">Reference proteome</keyword>
<dbReference type="PANTHER" id="PTHR35394">
    <property type="entry name" value="DUF3176 DOMAIN-CONTAINING PROTEIN"/>
    <property type="match status" value="1"/>
</dbReference>
<evidence type="ECO:0000313" key="3">
    <source>
        <dbReference type="Proteomes" id="UP000596276"/>
    </source>
</evidence>
<keyword evidence="1" id="KW-0732">Signal</keyword>
<feature type="chain" id="PRO_5042122744" description="Integral membrane protein" evidence="1">
    <location>
        <begin position="18"/>
        <end position="118"/>
    </location>
</feature>
<dbReference type="Pfam" id="PF11374">
    <property type="entry name" value="DUF3176"/>
    <property type="match status" value="1"/>
</dbReference>
<feature type="signal peptide" evidence="1">
    <location>
        <begin position="1"/>
        <end position="17"/>
    </location>
</feature>
<dbReference type="OMA" id="KWELATW"/>
<protein>
    <recommendedName>
        <fullName evidence="4">Integral membrane protein</fullName>
    </recommendedName>
</protein>
<accession>A0A7U2MII8</accession>
<evidence type="ECO:0008006" key="4">
    <source>
        <dbReference type="Google" id="ProtNLM"/>
    </source>
</evidence>
<dbReference type="PANTHER" id="PTHR35394:SF5">
    <property type="entry name" value="DUF3176 DOMAIN-CONTAINING PROTEIN"/>
    <property type="match status" value="1"/>
</dbReference>
<organism evidence="2 3">
    <name type="scientific">Aspergillus flavus (strain ATCC 200026 / FGSC A1120 / IAM 13836 / NRRL 3357 / JCM 12722 / SRRC 167)</name>
    <dbReference type="NCBI Taxonomy" id="332952"/>
    <lineage>
        <taxon>Eukaryota</taxon>
        <taxon>Fungi</taxon>
        <taxon>Dikarya</taxon>
        <taxon>Ascomycota</taxon>
        <taxon>Pezizomycotina</taxon>
        <taxon>Eurotiomycetes</taxon>
        <taxon>Eurotiomycetidae</taxon>
        <taxon>Eurotiales</taxon>
        <taxon>Aspergillaceae</taxon>
        <taxon>Aspergillus</taxon>
        <taxon>Aspergillus subgen. Circumdati</taxon>
    </lineage>
</organism>
<sequence>MVFSVACFVAIVAIVRAFDGKPAPVFWRVVALNAVVSVLGTASKCSLLYAMSQSIGQWKWVLLQTEKRRLRCVQTIDDASRGPWVSVTLLTRERCSVLRIGATVMVLALALDFQFSRS</sequence>